<dbReference type="AlphaFoldDB" id="A0A0F9NJH1"/>
<sequence length="146" mass="15514">MRSYTVAPAAFTPGAAKTIMELMAAAENQLKVRRIELSSDDTAGATVVDVLLLRLTATGTGTGATPRPLNQNDGAANFSAKSNDTVEPTAGVDLYRFKWNIQVPYTLVLAPGEEFVIPGATNEGFAIELLDDPGEEITVTLTVEEE</sequence>
<organism evidence="1">
    <name type="scientific">marine sediment metagenome</name>
    <dbReference type="NCBI Taxonomy" id="412755"/>
    <lineage>
        <taxon>unclassified sequences</taxon>
        <taxon>metagenomes</taxon>
        <taxon>ecological metagenomes</taxon>
    </lineage>
</organism>
<evidence type="ECO:0000313" key="1">
    <source>
        <dbReference type="EMBL" id="KKN19695.1"/>
    </source>
</evidence>
<reference evidence="1" key="1">
    <citation type="journal article" date="2015" name="Nature">
        <title>Complex archaea that bridge the gap between prokaryotes and eukaryotes.</title>
        <authorList>
            <person name="Spang A."/>
            <person name="Saw J.H."/>
            <person name="Jorgensen S.L."/>
            <person name="Zaremba-Niedzwiedzka K."/>
            <person name="Martijn J."/>
            <person name="Lind A.E."/>
            <person name="van Eijk R."/>
            <person name="Schleper C."/>
            <person name="Guy L."/>
            <person name="Ettema T.J."/>
        </authorList>
    </citation>
    <scope>NUCLEOTIDE SEQUENCE</scope>
</reference>
<name>A0A0F9NJH1_9ZZZZ</name>
<accession>A0A0F9NJH1</accession>
<comment type="caution">
    <text evidence="1">The sequence shown here is derived from an EMBL/GenBank/DDBJ whole genome shotgun (WGS) entry which is preliminary data.</text>
</comment>
<dbReference type="EMBL" id="LAZR01003310">
    <property type="protein sequence ID" value="KKN19695.1"/>
    <property type="molecule type" value="Genomic_DNA"/>
</dbReference>
<gene>
    <name evidence="1" type="ORF">LCGC14_0943160</name>
</gene>
<proteinExistence type="predicted"/>
<protein>
    <submittedName>
        <fullName evidence="1">Uncharacterized protein</fullName>
    </submittedName>
</protein>